<dbReference type="EMBL" id="GL984386">
    <property type="protein sequence ID" value="EGR27167.1"/>
    <property type="molecule type" value="Genomic_DNA"/>
</dbReference>
<dbReference type="OMA" id="INQSERH"/>
<dbReference type="STRING" id="857967.G0R5U6"/>
<dbReference type="Pfam" id="PF04146">
    <property type="entry name" value="YTH"/>
    <property type="match status" value="1"/>
</dbReference>
<accession>G0R5U6</accession>
<reference evidence="3 4" key="1">
    <citation type="submission" date="2011-07" db="EMBL/GenBank/DDBJ databases">
        <authorList>
            <person name="Coyne R."/>
            <person name="Brami D."/>
            <person name="Johnson J."/>
            <person name="Hostetler J."/>
            <person name="Hannick L."/>
            <person name="Clark T."/>
            <person name="Cassidy-Hanley D."/>
            <person name="Inman J."/>
        </authorList>
    </citation>
    <scope>NUCLEOTIDE SEQUENCE [LARGE SCALE GENOMIC DNA]</scope>
    <source>
        <strain evidence="3 4">G5</strain>
    </source>
</reference>
<dbReference type="GeneID" id="14903217"/>
<evidence type="ECO:0000313" key="3">
    <source>
        <dbReference type="EMBL" id="EGR27167.1"/>
    </source>
</evidence>
<dbReference type="eggNOG" id="KOG1901">
    <property type="taxonomic scope" value="Eukaryota"/>
</dbReference>
<feature type="domain" description="YTH" evidence="2">
    <location>
        <begin position="90"/>
        <end position="224"/>
    </location>
</feature>
<evidence type="ECO:0000256" key="1">
    <source>
        <dbReference type="SAM" id="MobiDB-lite"/>
    </source>
</evidence>
<feature type="compositionally biased region" description="Low complexity" evidence="1">
    <location>
        <begin position="1"/>
        <end position="22"/>
    </location>
</feature>
<dbReference type="OrthoDB" id="306690at2759"/>
<keyword evidence="4" id="KW-1185">Reference proteome</keyword>
<feature type="region of interest" description="Disordered" evidence="1">
    <location>
        <begin position="1"/>
        <end position="40"/>
    </location>
</feature>
<dbReference type="CDD" id="cd21134">
    <property type="entry name" value="YTH"/>
    <property type="match status" value="1"/>
</dbReference>
<protein>
    <submittedName>
        <fullName evidence="3">YTH YT521-B-like family protein, putative</fullName>
    </submittedName>
</protein>
<dbReference type="InParanoid" id="G0R5U6"/>
<dbReference type="GO" id="GO:0003723">
    <property type="term" value="F:RNA binding"/>
    <property type="evidence" value="ECO:0007669"/>
    <property type="project" value="InterPro"/>
</dbReference>
<gene>
    <name evidence="3" type="ORF">IMG5_201080</name>
</gene>
<dbReference type="InterPro" id="IPR007275">
    <property type="entry name" value="YTH_domain"/>
</dbReference>
<dbReference type="Proteomes" id="UP000008983">
    <property type="component" value="Unassembled WGS sequence"/>
</dbReference>
<dbReference type="PROSITE" id="PS50882">
    <property type="entry name" value="YTH"/>
    <property type="match status" value="1"/>
</dbReference>
<proteinExistence type="predicted"/>
<name>G0R5U6_ICHMU</name>
<evidence type="ECO:0000259" key="2">
    <source>
        <dbReference type="PROSITE" id="PS50882"/>
    </source>
</evidence>
<dbReference type="AlphaFoldDB" id="G0R5U6"/>
<evidence type="ECO:0000313" key="4">
    <source>
        <dbReference type="Proteomes" id="UP000008983"/>
    </source>
</evidence>
<dbReference type="InterPro" id="IPR045168">
    <property type="entry name" value="YTH_prot"/>
</dbReference>
<dbReference type="RefSeq" id="XP_004024051.1">
    <property type="nucleotide sequence ID" value="XM_004024002.1"/>
</dbReference>
<sequence length="359" mass="43053">MNQNTSEQQQQQVETQQNLQDQAQVEQQNKEKPEEQIVNNQESNYSKKVKYFKHQYRYCKNYDSLNEIVEIFPHLSSLQQPLDINTINNAICLVMRSNNDDDIHKAIKYGIWTSVPQNNVKLNEIYKTSQNNSQDVFLFFSVVKSGQFVGVAKLKSGFIDETFSYWWQPLKFKGHFKLEWVFVKDVKQKNFEDLKNMCELPVSRSKDCTEVDFQQTGKRMLQIFQESDQKQSIFQEFTFMDEREKMLRQMRQYNSFNNNNFYNQRGQDQVINQFIMQPQFNLINTEYFQQFQKECLQNIYPPTNVFPQQNNNYHNNNNNGFKKFYNNVNGPNKGNYQKQKKFVKNHNYNNGEQNQQQKQ</sequence>
<dbReference type="PANTHER" id="PTHR12357">
    <property type="entry name" value="YTH YT521-B HOMOLOGY DOMAIN-CONTAINING"/>
    <property type="match status" value="1"/>
</dbReference>
<organism evidence="3 4">
    <name type="scientific">Ichthyophthirius multifiliis</name>
    <name type="common">White spot disease agent</name>
    <name type="synonym">Ich</name>
    <dbReference type="NCBI Taxonomy" id="5932"/>
    <lineage>
        <taxon>Eukaryota</taxon>
        <taxon>Sar</taxon>
        <taxon>Alveolata</taxon>
        <taxon>Ciliophora</taxon>
        <taxon>Intramacronucleata</taxon>
        <taxon>Oligohymenophorea</taxon>
        <taxon>Hymenostomatida</taxon>
        <taxon>Ophryoglenina</taxon>
        <taxon>Ichthyophthirius</taxon>
    </lineage>
</organism>
<dbReference type="PANTHER" id="PTHR12357:SF125">
    <property type="entry name" value="CHROMOSOME UNDETERMINED SCAFFOLD_7, WHOLE GENOME SHOTGUN SEQUENCE"/>
    <property type="match status" value="1"/>
</dbReference>
<dbReference type="Gene3D" id="3.10.590.10">
    <property type="entry name" value="ph1033 like domains"/>
    <property type="match status" value="1"/>
</dbReference>